<reference evidence="2" key="1">
    <citation type="submission" date="2020-06" db="EMBL/GenBank/DDBJ databases">
        <authorList>
            <person name="Dong N."/>
        </authorList>
    </citation>
    <scope>NUCLEOTIDE SEQUENCE</scope>
    <source>
        <strain evidence="2">R1692</strain>
    </source>
</reference>
<gene>
    <name evidence="2" type="ORF">HX018_02095</name>
</gene>
<comment type="caution">
    <text evidence="2">The sequence shown here is derived from an EMBL/GenBank/DDBJ whole genome shotgun (WGS) entry which is preliminary data.</text>
</comment>
<protein>
    <submittedName>
        <fullName evidence="2">Uncharacterized protein</fullName>
    </submittedName>
</protein>
<feature type="signal peptide" evidence="1">
    <location>
        <begin position="1"/>
        <end position="25"/>
    </location>
</feature>
<keyword evidence="1" id="KW-0732">Signal</keyword>
<name>A0ABT7NIM1_9SPHI</name>
<dbReference type="RefSeq" id="WP_286650340.1">
    <property type="nucleotide sequence ID" value="NZ_JACAGK010000004.1"/>
</dbReference>
<proteinExistence type="predicted"/>
<evidence type="ECO:0000256" key="1">
    <source>
        <dbReference type="SAM" id="SignalP"/>
    </source>
</evidence>
<reference evidence="2" key="2">
    <citation type="journal article" date="2022" name="Sci. Total Environ.">
        <title>Prevalence, transmission, and molecular epidemiology of tet(X)-positive bacteria among humans, animals, and environmental niches in China: An epidemiological, and genomic-based study.</title>
        <authorList>
            <person name="Dong N."/>
            <person name="Zeng Y."/>
            <person name="Cai C."/>
            <person name="Sun C."/>
            <person name="Lu J."/>
            <person name="Liu C."/>
            <person name="Zhou H."/>
            <person name="Sun Q."/>
            <person name="Shu L."/>
            <person name="Wang H."/>
            <person name="Wang Y."/>
            <person name="Wang S."/>
            <person name="Wu C."/>
            <person name="Chan E.W."/>
            <person name="Chen G."/>
            <person name="Shen Z."/>
            <person name="Chen S."/>
            <person name="Zhang R."/>
        </authorList>
    </citation>
    <scope>NUCLEOTIDE SEQUENCE</scope>
    <source>
        <strain evidence="2">R1692</strain>
    </source>
</reference>
<dbReference type="EMBL" id="JACAGK010000004">
    <property type="protein sequence ID" value="MDM1047037.1"/>
    <property type="molecule type" value="Genomic_DNA"/>
</dbReference>
<keyword evidence="3" id="KW-1185">Reference proteome</keyword>
<dbReference type="Proteomes" id="UP001170954">
    <property type="component" value="Unassembled WGS sequence"/>
</dbReference>
<accession>A0ABT7NIM1</accession>
<organism evidence="2 3">
    <name type="scientific">Sphingobacterium hotanense</name>
    <dbReference type="NCBI Taxonomy" id="649196"/>
    <lineage>
        <taxon>Bacteria</taxon>
        <taxon>Pseudomonadati</taxon>
        <taxon>Bacteroidota</taxon>
        <taxon>Sphingobacteriia</taxon>
        <taxon>Sphingobacteriales</taxon>
        <taxon>Sphingobacteriaceae</taxon>
        <taxon>Sphingobacterium</taxon>
    </lineage>
</organism>
<evidence type="ECO:0000313" key="2">
    <source>
        <dbReference type="EMBL" id="MDM1047037.1"/>
    </source>
</evidence>
<feature type="chain" id="PRO_5047138358" evidence="1">
    <location>
        <begin position="26"/>
        <end position="163"/>
    </location>
</feature>
<evidence type="ECO:0000313" key="3">
    <source>
        <dbReference type="Proteomes" id="UP001170954"/>
    </source>
</evidence>
<sequence>MRANFKSVLMITMLIFFASSQWSIAQEMGDSTQNNKYWKFRSKLDKYFGLQASYMNLTNLNDLLKANGYPEISKLQVGVGLGVGHDLGPVLIGVDLEGNINFSDKARVRTGRVGMFVSTNRIVAGQMIVSPFVSFGLQSTDLRIRVRTKEPQWRDCCSRTEGM</sequence>